<dbReference type="EMBL" id="KI913207">
    <property type="protein sequence ID" value="ETV66680.1"/>
    <property type="molecule type" value="Genomic_DNA"/>
</dbReference>
<proteinExistence type="predicted"/>
<organism evidence="1">
    <name type="scientific">Aphanomyces astaci</name>
    <name type="common">Crayfish plague agent</name>
    <dbReference type="NCBI Taxonomy" id="112090"/>
    <lineage>
        <taxon>Eukaryota</taxon>
        <taxon>Sar</taxon>
        <taxon>Stramenopiles</taxon>
        <taxon>Oomycota</taxon>
        <taxon>Saprolegniomycetes</taxon>
        <taxon>Saprolegniales</taxon>
        <taxon>Verrucalvaceae</taxon>
        <taxon>Aphanomyces</taxon>
    </lineage>
</organism>
<dbReference type="AlphaFoldDB" id="W4FGV6"/>
<accession>W4FGV6</accession>
<dbReference type="STRING" id="112090.W4FGV6"/>
<dbReference type="OrthoDB" id="78355at2759"/>
<dbReference type="GeneID" id="20818890"/>
<gene>
    <name evidence="1" type="ORF">H257_16894</name>
</gene>
<name>W4FGV6_APHAT</name>
<sequence>MNHLPPTSWPPRAPPLPPPSGLPPYMYRSYGHPPPYFFPPPSLPPMDPDSAWLAQFSAHHLPSHETPPRTPPPTTMRGVRQTLLECLQRIRECKSLQEEMDRFATAYTTTRDEFHNLPARARTKLHYERRRAALTETLTRLRTQYSSFFGDDTALRQATSMAKRIHRKKLYRRNMKHHRQVHRHVLDGLTKSVHSAPTDELAAPGASIRMKLDHICHKLTLLQQLKASRGSTNEDDDDGVTRDVTAFLTNKAVQKTANPTLELPQQTEATTRLHPLFDQDMTMESLVAVRRAWDAHLSGRGGSRIPPHFVIPPLPSTTDSSSPWHAYLTPAVPLGP</sequence>
<dbReference type="RefSeq" id="XP_009843806.1">
    <property type="nucleotide sequence ID" value="XM_009845504.1"/>
</dbReference>
<reference evidence="1" key="1">
    <citation type="submission" date="2013-12" db="EMBL/GenBank/DDBJ databases">
        <title>The Genome Sequence of Aphanomyces astaci APO3.</title>
        <authorList>
            <consortium name="The Broad Institute Genomics Platform"/>
            <person name="Russ C."/>
            <person name="Tyler B."/>
            <person name="van West P."/>
            <person name="Dieguez-Uribeondo J."/>
            <person name="Young S.K."/>
            <person name="Zeng Q."/>
            <person name="Gargeya S."/>
            <person name="Fitzgerald M."/>
            <person name="Abouelleil A."/>
            <person name="Alvarado L."/>
            <person name="Chapman S.B."/>
            <person name="Gainer-Dewar J."/>
            <person name="Goldberg J."/>
            <person name="Griggs A."/>
            <person name="Gujja S."/>
            <person name="Hansen M."/>
            <person name="Howarth C."/>
            <person name="Imamovic A."/>
            <person name="Ireland A."/>
            <person name="Larimer J."/>
            <person name="McCowan C."/>
            <person name="Murphy C."/>
            <person name="Pearson M."/>
            <person name="Poon T.W."/>
            <person name="Priest M."/>
            <person name="Roberts A."/>
            <person name="Saif S."/>
            <person name="Shea T."/>
            <person name="Sykes S."/>
            <person name="Wortman J."/>
            <person name="Nusbaum C."/>
            <person name="Birren B."/>
        </authorList>
    </citation>
    <scope>NUCLEOTIDE SEQUENCE [LARGE SCALE GENOMIC DNA]</scope>
    <source>
        <strain evidence="1">APO3</strain>
    </source>
</reference>
<evidence type="ECO:0000313" key="1">
    <source>
        <dbReference type="EMBL" id="ETV66680.1"/>
    </source>
</evidence>
<dbReference type="VEuPathDB" id="FungiDB:H257_16894"/>
<protein>
    <submittedName>
        <fullName evidence="1">Uncharacterized protein</fullName>
    </submittedName>
</protein>